<keyword evidence="2" id="KW-1185">Reference proteome</keyword>
<proteinExistence type="predicted"/>
<comment type="caution">
    <text evidence="1">The sequence shown here is derived from an EMBL/GenBank/DDBJ whole genome shotgun (WGS) entry which is preliminary data.</text>
</comment>
<dbReference type="RefSeq" id="WP_352065998.1">
    <property type="nucleotide sequence ID" value="NZ_JBEPAZ010000083.1"/>
</dbReference>
<evidence type="ECO:0000313" key="1">
    <source>
        <dbReference type="EMBL" id="MER6434099.1"/>
    </source>
</evidence>
<accession>A0ABV1UK29</accession>
<organism evidence="1 2">
    <name type="scientific">Streptomyces sp. 900105245</name>
    <dbReference type="NCBI Taxonomy" id="3154379"/>
    <lineage>
        <taxon>Bacteria</taxon>
        <taxon>Bacillati</taxon>
        <taxon>Actinomycetota</taxon>
        <taxon>Actinomycetes</taxon>
        <taxon>Kitasatosporales</taxon>
        <taxon>Streptomycetaceae</taxon>
        <taxon>Streptomyces</taxon>
    </lineage>
</organism>
<reference evidence="1 2" key="1">
    <citation type="submission" date="2024-06" db="EMBL/GenBank/DDBJ databases">
        <title>The Natural Products Discovery Center: Release of the First 8490 Sequenced Strains for Exploring Actinobacteria Biosynthetic Diversity.</title>
        <authorList>
            <person name="Kalkreuter E."/>
            <person name="Kautsar S.A."/>
            <person name="Yang D."/>
            <person name="Bader C.D."/>
            <person name="Teijaro C.N."/>
            <person name="Fluegel L."/>
            <person name="Davis C.M."/>
            <person name="Simpson J.R."/>
            <person name="Lauterbach L."/>
            <person name="Steele A.D."/>
            <person name="Gui C."/>
            <person name="Meng S."/>
            <person name="Li G."/>
            <person name="Viehrig K."/>
            <person name="Ye F."/>
            <person name="Su P."/>
            <person name="Kiefer A.F."/>
            <person name="Nichols A."/>
            <person name="Cepeda A.J."/>
            <person name="Yan W."/>
            <person name="Fan B."/>
            <person name="Jiang Y."/>
            <person name="Adhikari A."/>
            <person name="Zheng C.-J."/>
            <person name="Schuster L."/>
            <person name="Cowan T.M."/>
            <person name="Smanski M.J."/>
            <person name="Chevrette M.G."/>
            <person name="De Carvalho L.P.S."/>
            <person name="Shen B."/>
        </authorList>
    </citation>
    <scope>NUCLEOTIDE SEQUENCE [LARGE SCALE GENOMIC DNA]</scope>
    <source>
        <strain evidence="1 2">NPDC001166</strain>
    </source>
</reference>
<protein>
    <recommendedName>
        <fullName evidence="3">Transposase</fullName>
    </recommendedName>
</protein>
<evidence type="ECO:0000313" key="2">
    <source>
        <dbReference type="Proteomes" id="UP001470023"/>
    </source>
</evidence>
<evidence type="ECO:0008006" key="3">
    <source>
        <dbReference type="Google" id="ProtNLM"/>
    </source>
</evidence>
<dbReference type="EMBL" id="JBEPAZ010000083">
    <property type="protein sequence ID" value="MER6434099.1"/>
    <property type="molecule type" value="Genomic_DNA"/>
</dbReference>
<gene>
    <name evidence="1" type="ORF">ABT272_41415</name>
</gene>
<dbReference type="Proteomes" id="UP001470023">
    <property type="component" value="Unassembled WGS sequence"/>
</dbReference>
<sequence>MTYWCHLAEWTRAGVWSRLHETLLARLPGVDALDFSRTIVDGSPMRA</sequence>
<name>A0ABV1UK29_9ACTN</name>